<evidence type="ECO:0000256" key="12">
    <source>
        <dbReference type="ARBA" id="ARBA00023136"/>
    </source>
</evidence>
<sequence length="630" mass="70697">MAEFRHDIKDSDLEKHIFQFRARLALVLVVLMILGLFARMVWLQVWQYDAHAARSERNRIHVEAVPPTRGLIYDREGRLLAENLPSHSLTIVRERAGNLDLVLRRICDLLEMGPGCVDEMHQRAMTRRRPFEPALLVDQLTDDQMAKLSVNRYLLPGVEIEAQLRRYYPMGEDLTHVLGYVGRINEKELKRLDPTQYSGTHYVGKSGVERFYEDQLHGQVGYRKVETNARGRVLRVLERQPPQPGSDIVLQIDAKLQKEANKALGDYRGAVVAIEPKTGGILAMASMPSFDPNLFVSGIDRKTYQALRQDPDLPLFNRVTHGRYPPGSTVKPFLALAGLETGSVTLDTVVNDPGYFQLPNDSRRYRNWKRWGHGRVDLHRAIEVSNDTYFYHMAYIMGIDDLSQTMQRFGFGSDTSLDVEGARPGLMPSRAWKRRAHNQPWYPGETLSVGIGQGYWLSTPLQLATATAVLAEHGRWVQPRLAKSINGKELPLITPDTPPDIQLHNPEYWDFVVNALVDVMSGPEGTGRRAGRGLTYKMAGKSGTAQVFSLAKDQEYDADKLPEHLHDHALFISFAPADDPQIAISVLAENSGGGSGVAGPIARHLSDFYLLPRLKAQQAEKEGSTDGETP</sequence>
<evidence type="ECO:0000259" key="16">
    <source>
        <dbReference type="Pfam" id="PF03717"/>
    </source>
</evidence>
<organism evidence="17 18">
    <name type="scientific">Terasakiispira papahanaumokuakeensis</name>
    <dbReference type="NCBI Taxonomy" id="197479"/>
    <lineage>
        <taxon>Bacteria</taxon>
        <taxon>Pseudomonadati</taxon>
        <taxon>Pseudomonadota</taxon>
        <taxon>Gammaproteobacteria</taxon>
        <taxon>Oceanospirillales</taxon>
        <taxon>Terasakiispira</taxon>
    </lineage>
</organism>
<evidence type="ECO:0000313" key="17">
    <source>
        <dbReference type="EMBL" id="ODC03956.1"/>
    </source>
</evidence>
<dbReference type="STRING" id="197479.BFW38_10800"/>
<comment type="pathway">
    <text evidence="14">Cell wall biogenesis; peptidoglycan biosynthesis.</text>
</comment>
<dbReference type="GO" id="GO:0071972">
    <property type="term" value="F:peptidoglycan L,D-transpeptidase activity"/>
    <property type="evidence" value="ECO:0007669"/>
    <property type="project" value="TreeGrafter"/>
</dbReference>
<comment type="caution">
    <text evidence="17">The sequence shown here is derived from an EMBL/GenBank/DDBJ whole genome shotgun (WGS) entry which is preliminary data.</text>
</comment>
<evidence type="ECO:0000256" key="3">
    <source>
        <dbReference type="ARBA" id="ARBA00022475"/>
    </source>
</evidence>
<dbReference type="SUPFAM" id="SSF56601">
    <property type="entry name" value="beta-lactamase/transpeptidase-like"/>
    <property type="match status" value="1"/>
</dbReference>
<dbReference type="InterPro" id="IPR005311">
    <property type="entry name" value="PBP_dimer"/>
</dbReference>
<evidence type="ECO:0000256" key="7">
    <source>
        <dbReference type="ARBA" id="ARBA00022692"/>
    </source>
</evidence>
<dbReference type="GO" id="GO:0008360">
    <property type="term" value="P:regulation of cell shape"/>
    <property type="evidence" value="ECO:0007669"/>
    <property type="project" value="UniProtKB-KW"/>
</dbReference>
<dbReference type="GO" id="GO:0009252">
    <property type="term" value="P:peptidoglycan biosynthetic process"/>
    <property type="evidence" value="ECO:0007669"/>
    <property type="project" value="UniProtKB-UniRule"/>
</dbReference>
<keyword evidence="12 14" id="KW-0472">Membrane</keyword>
<keyword evidence="10 14" id="KW-0573">Peptidoglycan synthesis</keyword>
<dbReference type="InterPro" id="IPR036138">
    <property type="entry name" value="PBP_dimer_sf"/>
</dbReference>
<dbReference type="UniPathway" id="UPA00219"/>
<evidence type="ECO:0000256" key="9">
    <source>
        <dbReference type="ARBA" id="ARBA00022960"/>
    </source>
</evidence>
<keyword evidence="9 14" id="KW-0133">Cell shape</keyword>
<dbReference type="AlphaFoldDB" id="A0A1E2VAU8"/>
<dbReference type="GO" id="GO:0005886">
    <property type="term" value="C:plasma membrane"/>
    <property type="evidence" value="ECO:0007669"/>
    <property type="project" value="UniProtKB-SubCell"/>
</dbReference>
<comment type="subcellular location">
    <subcellularLocation>
        <location evidence="14">Cell inner membrane</location>
        <topology evidence="14">Single-pass membrane protein</topology>
    </subcellularLocation>
    <subcellularLocation>
        <location evidence="2">Cell membrane</location>
    </subcellularLocation>
    <subcellularLocation>
        <location evidence="1">Membrane</location>
        <topology evidence="1">Single-pass membrane protein</topology>
    </subcellularLocation>
</comment>
<keyword evidence="3 14" id="KW-1003">Cell membrane</keyword>
<keyword evidence="13 14" id="KW-0961">Cell wall biogenesis/degradation</keyword>
<dbReference type="GO" id="GO:0009002">
    <property type="term" value="F:serine-type D-Ala-D-Ala carboxypeptidase activity"/>
    <property type="evidence" value="ECO:0007669"/>
    <property type="project" value="UniProtKB-UniRule"/>
</dbReference>
<dbReference type="EC" id="3.4.16.4" evidence="14"/>
<evidence type="ECO:0000259" key="15">
    <source>
        <dbReference type="Pfam" id="PF00905"/>
    </source>
</evidence>
<protein>
    <recommendedName>
        <fullName evidence="14">Peptidoglycan D,D-transpeptidase MrdA</fullName>
        <ecNumber evidence="14">3.4.16.4</ecNumber>
    </recommendedName>
    <alternativeName>
        <fullName evidence="14">Penicillin-binding protein 2</fullName>
        <shortName evidence="14">PBP-2</shortName>
    </alternativeName>
</protein>
<dbReference type="GO" id="GO:0006508">
    <property type="term" value="P:proteolysis"/>
    <property type="evidence" value="ECO:0007669"/>
    <property type="project" value="UniProtKB-KW"/>
</dbReference>
<accession>A0A1E2VAU8</accession>
<keyword evidence="7 14" id="KW-0812">Transmembrane</keyword>
<name>A0A1E2VAU8_9GAMM</name>
<dbReference type="InterPro" id="IPR012338">
    <property type="entry name" value="Beta-lactam/transpept-like"/>
</dbReference>
<comment type="function">
    <text evidence="14">Catalyzes cross-linking of the peptidoglycan cell wall.</text>
</comment>
<proteinExistence type="inferred from homology"/>
<dbReference type="Pfam" id="PF00905">
    <property type="entry name" value="Transpeptidase"/>
    <property type="match status" value="1"/>
</dbReference>
<evidence type="ECO:0000256" key="4">
    <source>
        <dbReference type="ARBA" id="ARBA00022519"/>
    </source>
</evidence>
<dbReference type="NCBIfam" id="TIGR03423">
    <property type="entry name" value="pbp2_mrdA"/>
    <property type="match status" value="1"/>
</dbReference>
<dbReference type="InterPro" id="IPR017790">
    <property type="entry name" value="Penicillin-binding_protein_2"/>
</dbReference>
<dbReference type="Gene3D" id="3.40.710.10">
    <property type="entry name" value="DD-peptidase/beta-lactamase superfamily"/>
    <property type="match status" value="1"/>
</dbReference>
<evidence type="ECO:0000256" key="10">
    <source>
        <dbReference type="ARBA" id="ARBA00022984"/>
    </source>
</evidence>
<comment type="caution">
    <text evidence="14">Lacks conserved residue(s) required for the propagation of feature annotation.</text>
</comment>
<gene>
    <name evidence="14" type="primary">mrdA</name>
    <name evidence="17" type="ORF">BFW38_10800</name>
</gene>
<dbReference type="OrthoDB" id="9766847at2"/>
<dbReference type="Gene3D" id="3.90.1310.10">
    <property type="entry name" value="Penicillin-binding protein 2a (Domain 2)"/>
    <property type="match status" value="1"/>
</dbReference>
<evidence type="ECO:0000256" key="11">
    <source>
        <dbReference type="ARBA" id="ARBA00022989"/>
    </source>
</evidence>
<evidence type="ECO:0000256" key="2">
    <source>
        <dbReference type="ARBA" id="ARBA00004236"/>
    </source>
</evidence>
<dbReference type="FunFam" id="3.90.1310.10:FF:000001">
    <property type="entry name" value="Peptidoglycan D,D-transpeptidase MrdA"/>
    <property type="match status" value="1"/>
</dbReference>
<reference evidence="17 18" key="1">
    <citation type="submission" date="2016-08" db="EMBL/GenBank/DDBJ databases">
        <authorList>
            <person name="Seilhamer J.J."/>
        </authorList>
    </citation>
    <scope>NUCLEOTIDE SEQUENCE [LARGE SCALE GENOMIC DNA]</scope>
    <source>
        <strain evidence="17 18">PH27A</strain>
    </source>
</reference>
<comment type="catalytic activity">
    <reaction evidence="14">
        <text>Preferential cleavage: (Ac)2-L-Lys-D-Ala-|-D-Ala. Also transpeptidation of peptidyl-alanyl moieties that are N-acyl substituents of D-alanine.</text>
        <dbReference type="EC" id="3.4.16.4"/>
    </reaction>
</comment>
<dbReference type="RefSeq" id="WP_068998634.1">
    <property type="nucleotide sequence ID" value="NZ_MDTQ01000001.1"/>
</dbReference>
<dbReference type="SUPFAM" id="SSF56519">
    <property type="entry name" value="Penicillin binding protein dimerisation domain"/>
    <property type="match status" value="1"/>
</dbReference>
<keyword evidence="11 14" id="KW-1133">Transmembrane helix</keyword>
<dbReference type="GO" id="GO:0071555">
    <property type="term" value="P:cell wall organization"/>
    <property type="evidence" value="ECO:0007669"/>
    <property type="project" value="UniProtKB-KW"/>
</dbReference>
<evidence type="ECO:0000256" key="14">
    <source>
        <dbReference type="HAMAP-Rule" id="MF_02081"/>
    </source>
</evidence>
<dbReference type="PANTHER" id="PTHR30627">
    <property type="entry name" value="PEPTIDOGLYCAN D,D-TRANSPEPTIDASE"/>
    <property type="match status" value="1"/>
</dbReference>
<evidence type="ECO:0000256" key="8">
    <source>
        <dbReference type="ARBA" id="ARBA00022801"/>
    </source>
</evidence>
<feature type="domain" description="Penicillin-binding protein transpeptidase" evidence="15">
    <location>
        <begin position="269"/>
        <end position="605"/>
    </location>
</feature>
<dbReference type="InterPro" id="IPR050515">
    <property type="entry name" value="Beta-lactam/transpept"/>
</dbReference>
<feature type="domain" description="Penicillin-binding protein dimerisation" evidence="16">
    <location>
        <begin position="65"/>
        <end position="237"/>
    </location>
</feature>
<dbReference type="GO" id="GO:0008658">
    <property type="term" value="F:penicillin binding"/>
    <property type="evidence" value="ECO:0007669"/>
    <property type="project" value="UniProtKB-UniRule"/>
</dbReference>
<dbReference type="PANTHER" id="PTHR30627:SF2">
    <property type="entry name" value="PEPTIDOGLYCAN D,D-TRANSPEPTIDASE MRDA"/>
    <property type="match status" value="1"/>
</dbReference>
<feature type="active site" description="Acyl-ester intermediate" evidence="14">
    <location>
        <position position="328"/>
    </location>
</feature>
<evidence type="ECO:0000256" key="5">
    <source>
        <dbReference type="ARBA" id="ARBA00022645"/>
    </source>
</evidence>
<evidence type="ECO:0000256" key="6">
    <source>
        <dbReference type="ARBA" id="ARBA00022670"/>
    </source>
</evidence>
<dbReference type="Proteomes" id="UP000094291">
    <property type="component" value="Unassembled WGS sequence"/>
</dbReference>
<keyword evidence="5 14" id="KW-0121">Carboxypeptidase</keyword>
<feature type="transmembrane region" description="Helical" evidence="14">
    <location>
        <begin position="20"/>
        <end position="42"/>
    </location>
</feature>
<dbReference type="HAMAP" id="MF_02081">
    <property type="entry name" value="MrdA_transpept"/>
    <property type="match status" value="1"/>
</dbReference>
<dbReference type="Pfam" id="PF03717">
    <property type="entry name" value="PBP_dimer"/>
    <property type="match status" value="1"/>
</dbReference>
<keyword evidence="18" id="KW-1185">Reference proteome</keyword>
<evidence type="ECO:0000256" key="1">
    <source>
        <dbReference type="ARBA" id="ARBA00004167"/>
    </source>
</evidence>
<dbReference type="InterPro" id="IPR001460">
    <property type="entry name" value="PCN-bd_Tpept"/>
</dbReference>
<dbReference type="Gene3D" id="3.30.1390.30">
    <property type="entry name" value="Penicillin-binding protein 2a, domain 3"/>
    <property type="match status" value="1"/>
</dbReference>
<keyword evidence="8 14" id="KW-0378">Hydrolase</keyword>
<keyword evidence="4 14" id="KW-0997">Cell inner membrane</keyword>
<evidence type="ECO:0000313" key="18">
    <source>
        <dbReference type="Proteomes" id="UP000094291"/>
    </source>
</evidence>
<evidence type="ECO:0000256" key="13">
    <source>
        <dbReference type="ARBA" id="ARBA00023316"/>
    </source>
</evidence>
<dbReference type="EMBL" id="MDTQ01000001">
    <property type="protein sequence ID" value="ODC03956.1"/>
    <property type="molecule type" value="Genomic_DNA"/>
</dbReference>
<keyword evidence="6 14" id="KW-0645">Protease</keyword>
<comment type="similarity">
    <text evidence="14">Belongs to the transpeptidase family. MrdA subfamily.</text>
</comment>